<name>A9UT11_MONBE</name>
<dbReference type="InParanoid" id="A9UT11"/>
<dbReference type="EMBL" id="CH991545">
    <property type="protein sequence ID" value="EDQ91161.1"/>
    <property type="molecule type" value="Genomic_DNA"/>
</dbReference>
<proteinExistence type="predicted"/>
<evidence type="ECO:0000313" key="3">
    <source>
        <dbReference type="Proteomes" id="UP000001357"/>
    </source>
</evidence>
<organism evidence="2 3">
    <name type="scientific">Monosiga brevicollis</name>
    <name type="common">Choanoflagellate</name>
    <dbReference type="NCBI Taxonomy" id="81824"/>
    <lineage>
        <taxon>Eukaryota</taxon>
        <taxon>Choanoflagellata</taxon>
        <taxon>Craspedida</taxon>
        <taxon>Salpingoecidae</taxon>
        <taxon>Monosiga</taxon>
    </lineage>
</organism>
<feature type="compositionally biased region" description="Polar residues" evidence="1">
    <location>
        <begin position="39"/>
        <end position="62"/>
    </location>
</feature>
<dbReference type="KEGG" id="mbr:MONBRDRAFT_23315"/>
<dbReference type="Proteomes" id="UP000001357">
    <property type="component" value="Unassembled WGS sequence"/>
</dbReference>
<evidence type="ECO:0000256" key="1">
    <source>
        <dbReference type="SAM" id="MobiDB-lite"/>
    </source>
</evidence>
<feature type="compositionally biased region" description="Low complexity" evidence="1">
    <location>
        <begin position="126"/>
        <end position="137"/>
    </location>
</feature>
<dbReference type="AlphaFoldDB" id="A9UT11"/>
<dbReference type="GeneID" id="5889254"/>
<reference evidence="2 3" key="1">
    <citation type="journal article" date="2008" name="Nature">
        <title>The genome of the choanoflagellate Monosiga brevicollis and the origin of metazoans.</title>
        <authorList>
            <consortium name="JGI Sequencing"/>
            <person name="King N."/>
            <person name="Westbrook M.J."/>
            <person name="Young S.L."/>
            <person name="Kuo A."/>
            <person name="Abedin M."/>
            <person name="Chapman J."/>
            <person name="Fairclough S."/>
            <person name="Hellsten U."/>
            <person name="Isogai Y."/>
            <person name="Letunic I."/>
            <person name="Marr M."/>
            <person name="Pincus D."/>
            <person name="Putnam N."/>
            <person name="Rokas A."/>
            <person name="Wright K.J."/>
            <person name="Zuzow R."/>
            <person name="Dirks W."/>
            <person name="Good M."/>
            <person name="Goodstein D."/>
            <person name="Lemons D."/>
            <person name="Li W."/>
            <person name="Lyons J.B."/>
            <person name="Morris A."/>
            <person name="Nichols S."/>
            <person name="Richter D.J."/>
            <person name="Salamov A."/>
            <person name="Bork P."/>
            <person name="Lim W.A."/>
            <person name="Manning G."/>
            <person name="Miller W.T."/>
            <person name="McGinnis W."/>
            <person name="Shapiro H."/>
            <person name="Tjian R."/>
            <person name="Grigoriev I.V."/>
            <person name="Rokhsar D."/>
        </authorList>
    </citation>
    <scope>NUCLEOTIDE SEQUENCE [LARGE SCALE GENOMIC DNA]</scope>
    <source>
        <strain evidence="3">MX1 / ATCC 50154</strain>
    </source>
</reference>
<protein>
    <submittedName>
        <fullName evidence="2">Uncharacterized protein</fullName>
    </submittedName>
</protein>
<feature type="compositionally biased region" description="Low complexity" evidence="1">
    <location>
        <begin position="157"/>
        <end position="170"/>
    </location>
</feature>
<feature type="compositionally biased region" description="Basic and acidic residues" evidence="1">
    <location>
        <begin position="101"/>
        <end position="114"/>
    </location>
</feature>
<accession>A9UT11</accession>
<feature type="region of interest" description="Disordered" evidence="1">
    <location>
        <begin position="38"/>
        <end position="172"/>
    </location>
</feature>
<gene>
    <name evidence="2" type="ORF">MONBRDRAFT_23315</name>
</gene>
<sequence>MDHVLQQVLDGFARQGMSYDISTLRLDSDALAQDLLQPKKSSTTAQTSDVQNHLAWHSSSAVARSGPPDPTKQPRPHRGVSTDIYRGDSTSQIPHKKPLAPRHEPDLYRGEDPITKIASKPRPTDARTPWTATTTDDLVQQRANQQRRPREATSVFAASDATSVPAAATSRPVSRYRPADNFRVGQEF</sequence>
<dbReference type="RefSeq" id="XP_001743583.1">
    <property type="nucleotide sequence ID" value="XM_001743531.1"/>
</dbReference>
<keyword evidence="3" id="KW-1185">Reference proteome</keyword>
<evidence type="ECO:0000313" key="2">
    <source>
        <dbReference type="EMBL" id="EDQ91161.1"/>
    </source>
</evidence>